<accession>A0ACB8CQ91</accession>
<reference evidence="1" key="1">
    <citation type="submission" date="2020-05" db="EMBL/GenBank/DDBJ databases">
        <title>Large-scale comparative analyses of tick genomes elucidate their genetic diversity and vector capacities.</title>
        <authorList>
            <person name="Jia N."/>
            <person name="Wang J."/>
            <person name="Shi W."/>
            <person name="Du L."/>
            <person name="Sun Y."/>
            <person name="Zhan W."/>
            <person name="Jiang J."/>
            <person name="Wang Q."/>
            <person name="Zhang B."/>
            <person name="Ji P."/>
            <person name="Sakyi L.B."/>
            <person name="Cui X."/>
            <person name="Yuan T."/>
            <person name="Jiang B."/>
            <person name="Yang W."/>
            <person name="Lam T.T.-Y."/>
            <person name="Chang Q."/>
            <person name="Ding S."/>
            <person name="Wang X."/>
            <person name="Zhu J."/>
            <person name="Ruan X."/>
            <person name="Zhao L."/>
            <person name="Wei J."/>
            <person name="Que T."/>
            <person name="Du C."/>
            <person name="Cheng J."/>
            <person name="Dai P."/>
            <person name="Han X."/>
            <person name="Huang E."/>
            <person name="Gao Y."/>
            <person name="Liu J."/>
            <person name="Shao H."/>
            <person name="Ye R."/>
            <person name="Li L."/>
            <person name="Wei W."/>
            <person name="Wang X."/>
            <person name="Wang C."/>
            <person name="Yang T."/>
            <person name="Huo Q."/>
            <person name="Li W."/>
            <person name="Guo W."/>
            <person name="Chen H."/>
            <person name="Zhou L."/>
            <person name="Ni X."/>
            <person name="Tian J."/>
            <person name="Zhou Y."/>
            <person name="Sheng Y."/>
            <person name="Liu T."/>
            <person name="Pan Y."/>
            <person name="Xia L."/>
            <person name="Li J."/>
            <person name="Zhao F."/>
            <person name="Cao W."/>
        </authorList>
    </citation>
    <scope>NUCLEOTIDE SEQUENCE</scope>
    <source>
        <strain evidence="1">Dsil-2018</strain>
    </source>
</reference>
<organism evidence="1 2">
    <name type="scientific">Dermacentor silvarum</name>
    <name type="common">Tick</name>
    <dbReference type="NCBI Taxonomy" id="543639"/>
    <lineage>
        <taxon>Eukaryota</taxon>
        <taxon>Metazoa</taxon>
        <taxon>Ecdysozoa</taxon>
        <taxon>Arthropoda</taxon>
        <taxon>Chelicerata</taxon>
        <taxon>Arachnida</taxon>
        <taxon>Acari</taxon>
        <taxon>Parasitiformes</taxon>
        <taxon>Ixodida</taxon>
        <taxon>Ixodoidea</taxon>
        <taxon>Ixodidae</taxon>
        <taxon>Rhipicephalinae</taxon>
        <taxon>Dermacentor</taxon>
    </lineage>
</organism>
<gene>
    <name evidence="1" type="ORF">HPB49_006239</name>
</gene>
<dbReference type="Proteomes" id="UP000821865">
    <property type="component" value="Chromosome 5"/>
</dbReference>
<comment type="caution">
    <text evidence="1">The sequence shown here is derived from an EMBL/GenBank/DDBJ whole genome shotgun (WGS) entry which is preliminary data.</text>
</comment>
<dbReference type="EMBL" id="CM023474">
    <property type="protein sequence ID" value="KAH7949192.1"/>
    <property type="molecule type" value="Genomic_DNA"/>
</dbReference>
<keyword evidence="2" id="KW-1185">Reference proteome</keyword>
<protein>
    <submittedName>
        <fullName evidence="1">Uncharacterized protein</fullName>
    </submittedName>
</protein>
<evidence type="ECO:0000313" key="1">
    <source>
        <dbReference type="EMBL" id="KAH7949192.1"/>
    </source>
</evidence>
<name>A0ACB8CQ91_DERSI</name>
<evidence type="ECO:0000313" key="2">
    <source>
        <dbReference type="Proteomes" id="UP000821865"/>
    </source>
</evidence>
<proteinExistence type="predicted"/>
<sequence>MNDTRASITEPFATCCPPLGSLHHIASSTQEASAVFVGQHGAMSLIWPLEKGRIPADTVGHDTAAMHPYSRRTLVQPVSNENTDISKIQDKVDDLENRSSPPAGSQYHVSIRQLYEGQNRLWLQSSMAVIPTSGGADGTWDDSWEDLLNQSKSPRSKWNVVVTADTLSKISDITPVLVYVAGYAIHAALKRLNCLKCRVLLTIYKPINVTIAQKDYELVFSACVLFTAADHLHCADHGPCPQEFASACAPCFPALESEDCAFRPDPDIWMVPPLSHVYVSYRATFGRTMTSMDSDVGTRPPLIKGTSPASSFSGHGNSAVTMSTDIPLFVQVKKRARSKQIINRLFVAEPATVAAMKISTAIVACLVSVLAFSMTEICEARLVPNYASRYIKGGFQVGHDAVPVADVQLPSNPETTPVSAIKPQYSTVLHKNAQLEQNAPADSARANHSRSVDAAVIQVKDDRGCVAMMVCSMGQFGVDGRKVVDFFDELKPSALSPKAPYNQASSVGRSGDSCWSWYSDCQVDPKNLTYVF</sequence>